<name>A0A4D6LQE5_VIGUN</name>
<reference evidence="2 3" key="1">
    <citation type="submission" date="2019-04" db="EMBL/GenBank/DDBJ databases">
        <title>An improved genome assembly and genetic linkage map for asparagus bean, Vigna unguiculata ssp. sesquipedialis.</title>
        <authorList>
            <person name="Xia Q."/>
            <person name="Zhang R."/>
            <person name="Dong Y."/>
        </authorList>
    </citation>
    <scope>NUCLEOTIDE SEQUENCE [LARGE SCALE GENOMIC DNA]</scope>
    <source>
        <tissue evidence="2">Leaf</tissue>
    </source>
</reference>
<keyword evidence="3" id="KW-1185">Reference proteome</keyword>
<organism evidence="2 3">
    <name type="scientific">Vigna unguiculata</name>
    <name type="common">Cowpea</name>
    <dbReference type="NCBI Taxonomy" id="3917"/>
    <lineage>
        <taxon>Eukaryota</taxon>
        <taxon>Viridiplantae</taxon>
        <taxon>Streptophyta</taxon>
        <taxon>Embryophyta</taxon>
        <taxon>Tracheophyta</taxon>
        <taxon>Spermatophyta</taxon>
        <taxon>Magnoliopsida</taxon>
        <taxon>eudicotyledons</taxon>
        <taxon>Gunneridae</taxon>
        <taxon>Pentapetalae</taxon>
        <taxon>rosids</taxon>
        <taxon>fabids</taxon>
        <taxon>Fabales</taxon>
        <taxon>Fabaceae</taxon>
        <taxon>Papilionoideae</taxon>
        <taxon>50 kb inversion clade</taxon>
        <taxon>NPAAA clade</taxon>
        <taxon>indigoferoid/millettioid clade</taxon>
        <taxon>Phaseoleae</taxon>
        <taxon>Vigna</taxon>
    </lineage>
</organism>
<dbReference type="AlphaFoldDB" id="A0A4D6LQE5"/>
<dbReference type="EMBL" id="CP039348">
    <property type="protein sequence ID" value="QCD90214.1"/>
    <property type="molecule type" value="Genomic_DNA"/>
</dbReference>
<gene>
    <name evidence="2" type="ORF">DEO72_LG4g1169</name>
</gene>
<proteinExistence type="predicted"/>
<accession>A0A4D6LQE5</accession>
<protein>
    <submittedName>
        <fullName evidence="2">Uncharacterized protein</fullName>
    </submittedName>
</protein>
<feature type="compositionally biased region" description="Polar residues" evidence="1">
    <location>
        <begin position="66"/>
        <end position="76"/>
    </location>
</feature>
<evidence type="ECO:0000313" key="2">
    <source>
        <dbReference type="EMBL" id="QCD90214.1"/>
    </source>
</evidence>
<dbReference type="Proteomes" id="UP000501690">
    <property type="component" value="Linkage Group LG4"/>
</dbReference>
<evidence type="ECO:0000313" key="3">
    <source>
        <dbReference type="Proteomes" id="UP000501690"/>
    </source>
</evidence>
<evidence type="ECO:0000256" key="1">
    <source>
        <dbReference type="SAM" id="MobiDB-lite"/>
    </source>
</evidence>
<feature type="region of interest" description="Disordered" evidence="1">
    <location>
        <begin position="66"/>
        <end position="89"/>
    </location>
</feature>
<sequence length="170" mass="18675">MPITYPTHHMKFMNHVKHAACSIIYISLIIPSYSTKIDHSGNIQHPNLSIVSPSISLRLRGLAQAKQSRSGESPSAQARLETRKTGTTAGSRLSEIPLAWASGSLAQKLSESPGRLFVRSGQGEPLFVSPRRDWVAWARFTDLAAVSPVTAMFSNQITHAKLFSHIKTKD</sequence>